<name>A0ABS3CL09_9BACT</name>
<gene>
    <name evidence="1" type="ORF">J0A69_20230</name>
</gene>
<dbReference type="RefSeq" id="WP_206588449.1">
    <property type="nucleotide sequence ID" value="NZ_JAFKCU010000007.1"/>
</dbReference>
<organism evidence="1 2">
    <name type="scientific">Algoriphagus pacificus</name>
    <dbReference type="NCBI Taxonomy" id="2811234"/>
    <lineage>
        <taxon>Bacteria</taxon>
        <taxon>Pseudomonadati</taxon>
        <taxon>Bacteroidota</taxon>
        <taxon>Cytophagia</taxon>
        <taxon>Cytophagales</taxon>
        <taxon>Cyclobacteriaceae</taxon>
        <taxon>Algoriphagus</taxon>
    </lineage>
</organism>
<protein>
    <recommendedName>
        <fullName evidence="3">Guanylate cyclase domain-containing protein</fullName>
    </recommendedName>
</protein>
<dbReference type="Proteomes" id="UP000664480">
    <property type="component" value="Unassembled WGS sequence"/>
</dbReference>
<sequence length="261" mass="30274">MSVSAIKYQKRIVCFLDVLGFASLLNEFEEDADLDSETLSPENLISEKANEFIVAFKSVVDLIPKNYCRYYLFSDNICISADIEEDRNIANEILFVVSNLFQRMASLGYFLRGGIDYGWMLDEEDIAVGKPLANAYYLESRVAMYPRVVISDSFCDLLKDIEADFDFQLKTEDKLTFIDPFYNAVKAADRVEFFETYRIKILEKLGIKYEEPKIGLKYKWLAQTYNCFLEEFIENNGILLEDEEVGEEELDRLKTLLIELP</sequence>
<keyword evidence="2" id="KW-1185">Reference proteome</keyword>
<evidence type="ECO:0000313" key="1">
    <source>
        <dbReference type="EMBL" id="MBN7817782.1"/>
    </source>
</evidence>
<evidence type="ECO:0008006" key="3">
    <source>
        <dbReference type="Google" id="ProtNLM"/>
    </source>
</evidence>
<proteinExistence type="predicted"/>
<reference evidence="1 2" key="1">
    <citation type="submission" date="2021-03" db="EMBL/GenBank/DDBJ databases">
        <title>novel species isolated from a fishpond in China.</title>
        <authorList>
            <person name="Lu H."/>
            <person name="Cai Z."/>
        </authorList>
    </citation>
    <scope>NUCLEOTIDE SEQUENCE [LARGE SCALE GENOMIC DNA]</scope>
    <source>
        <strain evidence="1 2">YJ13C</strain>
    </source>
</reference>
<evidence type="ECO:0000313" key="2">
    <source>
        <dbReference type="Proteomes" id="UP000664480"/>
    </source>
</evidence>
<comment type="caution">
    <text evidence="1">The sequence shown here is derived from an EMBL/GenBank/DDBJ whole genome shotgun (WGS) entry which is preliminary data.</text>
</comment>
<dbReference type="EMBL" id="JAFKCU010000007">
    <property type="protein sequence ID" value="MBN7817782.1"/>
    <property type="molecule type" value="Genomic_DNA"/>
</dbReference>
<accession>A0ABS3CL09</accession>